<dbReference type="Proteomes" id="UP000235994">
    <property type="component" value="Unassembled WGS sequence"/>
</dbReference>
<name>A0A2N8KML9_9BURK</name>
<sequence length="154" mass="17149">MDYLLVKLLHILSSSLLFGTGIGSAFYLLCVVLQREPRTVAAVARIVVVADWLFTATTAVAQPLTGLYLIHLMQLPLTTPWVAWSLGLYALAIACWLPVVWLQIRMRDSASRCAAAGQPLSPSFMRYFRAWFILGFPALAAFLAIFWLMVFKPA</sequence>
<proteinExistence type="predicted"/>
<feature type="transmembrane region" description="Helical" evidence="1">
    <location>
        <begin position="40"/>
        <end position="61"/>
    </location>
</feature>
<feature type="transmembrane region" description="Helical" evidence="1">
    <location>
        <begin position="130"/>
        <end position="150"/>
    </location>
</feature>
<keyword evidence="1" id="KW-0812">Transmembrane</keyword>
<organism evidence="2 3">
    <name type="scientific">Achromobacter pulmonis</name>
    <dbReference type="NCBI Taxonomy" id="1389932"/>
    <lineage>
        <taxon>Bacteria</taxon>
        <taxon>Pseudomonadati</taxon>
        <taxon>Pseudomonadota</taxon>
        <taxon>Betaproteobacteria</taxon>
        <taxon>Burkholderiales</taxon>
        <taxon>Alcaligenaceae</taxon>
        <taxon>Achromobacter</taxon>
    </lineage>
</organism>
<keyword evidence="1" id="KW-1133">Transmembrane helix</keyword>
<accession>A0A2N8KML9</accession>
<dbReference type="InterPro" id="IPR018729">
    <property type="entry name" value="DUF2269_transmembrane"/>
</dbReference>
<evidence type="ECO:0000313" key="3">
    <source>
        <dbReference type="Proteomes" id="UP000235994"/>
    </source>
</evidence>
<dbReference type="Pfam" id="PF10027">
    <property type="entry name" value="DUF2269"/>
    <property type="match status" value="1"/>
</dbReference>
<gene>
    <name evidence="2" type="ORF">C1I89_11015</name>
</gene>
<dbReference type="EMBL" id="POQS01000002">
    <property type="protein sequence ID" value="PND34697.1"/>
    <property type="molecule type" value="Genomic_DNA"/>
</dbReference>
<dbReference type="AlphaFoldDB" id="A0A2N8KML9"/>
<comment type="caution">
    <text evidence="2">The sequence shown here is derived from an EMBL/GenBank/DDBJ whole genome shotgun (WGS) entry which is preliminary data.</text>
</comment>
<keyword evidence="1" id="KW-0472">Membrane</keyword>
<dbReference type="RefSeq" id="WP_102772756.1">
    <property type="nucleotide sequence ID" value="NZ_POQS01000002.1"/>
</dbReference>
<reference evidence="2 3" key="1">
    <citation type="submission" date="2018-01" db="EMBL/GenBank/DDBJ databases">
        <title>The draft genome of an aniline degradation strain ANB-1.</title>
        <authorList>
            <person name="Zhang L."/>
            <person name="Jiang J."/>
        </authorList>
    </citation>
    <scope>NUCLEOTIDE SEQUENCE [LARGE SCALE GENOMIC DNA]</scope>
    <source>
        <strain evidence="2 3">ANB-1</strain>
    </source>
</reference>
<feature type="transmembrane region" description="Helical" evidence="1">
    <location>
        <begin position="81"/>
        <end position="102"/>
    </location>
</feature>
<evidence type="ECO:0000256" key="1">
    <source>
        <dbReference type="SAM" id="Phobius"/>
    </source>
</evidence>
<protein>
    <submittedName>
        <fullName evidence="2">DUF2269 domain-containing protein</fullName>
    </submittedName>
</protein>
<keyword evidence="3" id="KW-1185">Reference proteome</keyword>
<evidence type="ECO:0000313" key="2">
    <source>
        <dbReference type="EMBL" id="PND34697.1"/>
    </source>
</evidence>
<feature type="transmembrane region" description="Helical" evidence="1">
    <location>
        <begin position="12"/>
        <end position="33"/>
    </location>
</feature>